<feature type="compositionally biased region" description="Acidic residues" evidence="1">
    <location>
        <begin position="156"/>
        <end position="165"/>
    </location>
</feature>
<reference evidence="4" key="1">
    <citation type="submission" date="2016-11" db="UniProtKB">
        <authorList>
            <consortium name="WormBaseParasite"/>
        </authorList>
    </citation>
    <scope>IDENTIFICATION</scope>
</reference>
<dbReference type="Proteomes" id="UP000095287">
    <property type="component" value="Unplaced"/>
</dbReference>
<accession>A0A1I7ZCU4</accession>
<feature type="compositionally biased region" description="Polar residues" evidence="1">
    <location>
        <begin position="140"/>
        <end position="155"/>
    </location>
</feature>
<dbReference type="InterPro" id="IPR006578">
    <property type="entry name" value="MADF-dom"/>
</dbReference>
<dbReference type="AlphaFoldDB" id="A0A1I7ZCU4"/>
<dbReference type="SMART" id="SM00595">
    <property type="entry name" value="MADF"/>
    <property type="match status" value="1"/>
</dbReference>
<feature type="region of interest" description="Disordered" evidence="1">
    <location>
        <begin position="1"/>
        <end position="30"/>
    </location>
</feature>
<organism evidence="3 4">
    <name type="scientific">Steinernema glaseri</name>
    <dbReference type="NCBI Taxonomy" id="37863"/>
    <lineage>
        <taxon>Eukaryota</taxon>
        <taxon>Metazoa</taxon>
        <taxon>Ecdysozoa</taxon>
        <taxon>Nematoda</taxon>
        <taxon>Chromadorea</taxon>
        <taxon>Rhabditida</taxon>
        <taxon>Tylenchina</taxon>
        <taxon>Panagrolaimomorpha</taxon>
        <taxon>Strongyloidoidea</taxon>
        <taxon>Steinernematidae</taxon>
        <taxon>Steinernema</taxon>
    </lineage>
</organism>
<dbReference type="PANTHER" id="PTHR12243">
    <property type="entry name" value="MADF DOMAIN TRANSCRIPTION FACTOR"/>
    <property type="match status" value="1"/>
</dbReference>
<name>A0A1I7ZCU4_9BILA</name>
<sequence length="246" mass="28213">MKVEDVPESARSTDSAGEEHIDSYGAQGSKSRWTERTVLRLIEHARSYPLLFDKAHKDYCKNKFKHQVWAQIAKSMNAEGYRVDQKGCSRKWKYLSDHYKRLRKQSASEGTTEALESHNTWFYFDALSFLDGRCEDRQRISSQRLSETPASPQSDSDQDHEDEAPEPTPSPQPTPALRKKRRREEPELDPTGSIRTTAPKARGEDDCDLVGSIVASTLRRLPEGRIRESAKIRVQELLFKIEFGDE</sequence>
<feature type="domain" description="MADF" evidence="2">
    <location>
        <begin position="40"/>
        <end position="135"/>
    </location>
</feature>
<protein>
    <submittedName>
        <fullName evidence="4">MADF domain-containing protein</fullName>
    </submittedName>
</protein>
<dbReference type="WBParaSite" id="L893_g25116.t1">
    <property type="protein sequence ID" value="L893_g25116.t1"/>
    <property type="gene ID" value="L893_g25116"/>
</dbReference>
<evidence type="ECO:0000256" key="1">
    <source>
        <dbReference type="SAM" id="MobiDB-lite"/>
    </source>
</evidence>
<dbReference type="GO" id="GO:0006357">
    <property type="term" value="P:regulation of transcription by RNA polymerase II"/>
    <property type="evidence" value="ECO:0007669"/>
    <property type="project" value="TreeGrafter"/>
</dbReference>
<proteinExistence type="predicted"/>
<dbReference type="Gene3D" id="1.10.10.60">
    <property type="entry name" value="Homeodomain-like"/>
    <property type="match status" value="1"/>
</dbReference>
<feature type="region of interest" description="Disordered" evidence="1">
    <location>
        <begin position="140"/>
        <end position="205"/>
    </location>
</feature>
<dbReference type="GO" id="GO:0005667">
    <property type="term" value="C:transcription regulator complex"/>
    <property type="evidence" value="ECO:0007669"/>
    <property type="project" value="TreeGrafter"/>
</dbReference>
<evidence type="ECO:0000259" key="2">
    <source>
        <dbReference type="PROSITE" id="PS51029"/>
    </source>
</evidence>
<dbReference type="GO" id="GO:0005634">
    <property type="term" value="C:nucleus"/>
    <property type="evidence" value="ECO:0007669"/>
    <property type="project" value="TreeGrafter"/>
</dbReference>
<dbReference type="InterPro" id="IPR039353">
    <property type="entry name" value="TF_Adf1"/>
</dbReference>
<evidence type="ECO:0000313" key="4">
    <source>
        <dbReference type="WBParaSite" id="L893_g25116.t1"/>
    </source>
</evidence>
<evidence type="ECO:0000313" key="3">
    <source>
        <dbReference type="Proteomes" id="UP000095287"/>
    </source>
</evidence>
<keyword evidence="3" id="KW-1185">Reference proteome</keyword>
<dbReference type="Pfam" id="PF10545">
    <property type="entry name" value="MADF_DNA_bdg"/>
    <property type="match status" value="1"/>
</dbReference>
<dbReference type="PANTHER" id="PTHR12243:SF67">
    <property type="entry name" value="COREPRESSOR OF PANGOLIN, ISOFORM A-RELATED"/>
    <property type="match status" value="1"/>
</dbReference>
<dbReference type="PROSITE" id="PS51029">
    <property type="entry name" value="MADF"/>
    <property type="match status" value="1"/>
</dbReference>